<dbReference type="Proteomes" id="UP000320176">
    <property type="component" value="Unassembled WGS sequence"/>
</dbReference>
<feature type="region of interest" description="Disordered" evidence="1">
    <location>
        <begin position="1"/>
        <end position="22"/>
    </location>
</feature>
<comment type="caution">
    <text evidence="2">The sequence shown here is derived from an EMBL/GenBank/DDBJ whole genome shotgun (WGS) entry which is preliminary data.</text>
</comment>
<gene>
    <name evidence="2" type="ORF">Pla52n_51070</name>
</gene>
<dbReference type="OrthoDB" id="284479at2"/>
<dbReference type="AlphaFoldDB" id="A0A5C6AGL5"/>
<dbReference type="RefSeq" id="WP_146522131.1">
    <property type="nucleotide sequence ID" value="NZ_CP151726.1"/>
</dbReference>
<evidence type="ECO:0000313" key="2">
    <source>
        <dbReference type="EMBL" id="TWT98590.1"/>
    </source>
</evidence>
<dbReference type="EMBL" id="SJPN01000006">
    <property type="protein sequence ID" value="TWT98590.1"/>
    <property type="molecule type" value="Genomic_DNA"/>
</dbReference>
<evidence type="ECO:0000313" key="3">
    <source>
        <dbReference type="Proteomes" id="UP000320176"/>
    </source>
</evidence>
<accession>A0A5C6AGL5</accession>
<sequence length="131" mass="13960">MAKKSASGVNKSKEIRDYYAANPKAKPKEIVEAMAEKGINVSAQYVSTIRINSKKKSGKKTGKKRGRPVGSTKGRPVGRPAGRPAGRPPLSSKSTDMVNVDALLAVKKMVEQVGGIDQAKSALNALEKLTR</sequence>
<organism evidence="2 3">
    <name type="scientific">Stieleria varia</name>
    <dbReference type="NCBI Taxonomy" id="2528005"/>
    <lineage>
        <taxon>Bacteria</taxon>
        <taxon>Pseudomonadati</taxon>
        <taxon>Planctomycetota</taxon>
        <taxon>Planctomycetia</taxon>
        <taxon>Pirellulales</taxon>
        <taxon>Pirellulaceae</taxon>
        <taxon>Stieleria</taxon>
    </lineage>
</organism>
<feature type="compositionally biased region" description="Low complexity" evidence="1">
    <location>
        <begin position="74"/>
        <end position="89"/>
    </location>
</feature>
<feature type="compositionally biased region" description="Basic residues" evidence="1">
    <location>
        <begin position="52"/>
        <end position="67"/>
    </location>
</feature>
<protein>
    <submittedName>
        <fullName evidence="2">Uncharacterized protein</fullName>
    </submittedName>
</protein>
<name>A0A5C6AGL5_9BACT</name>
<reference evidence="2 3" key="1">
    <citation type="submission" date="2019-02" db="EMBL/GenBank/DDBJ databases">
        <title>Deep-cultivation of Planctomycetes and their phenomic and genomic characterization uncovers novel biology.</title>
        <authorList>
            <person name="Wiegand S."/>
            <person name="Jogler M."/>
            <person name="Boedeker C."/>
            <person name="Pinto D."/>
            <person name="Vollmers J."/>
            <person name="Rivas-Marin E."/>
            <person name="Kohn T."/>
            <person name="Peeters S.H."/>
            <person name="Heuer A."/>
            <person name="Rast P."/>
            <person name="Oberbeckmann S."/>
            <person name="Bunk B."/>
            <person name="Jeske O."/>
            <person name="Meyerdierks A."/>
            <person name="Storesund J.E."/>
            <person name="Kallscheuer N."/>
            <person name="Luecker S."/>
            <person name="Lage O.M."/>
            <person name="Pohl T."/>
            <person name="Merkel B.J."/>
            <person name="Hornburger P."/>
            <person name="Mueller R.-W."/>
            <person name="Bruemmer F."/>
            <person name="Labrenz M."/>
            <person name="Spormann A.M."/>
            <person name="Op Den Camp H."/>
            <person name="Overmann J."/>
            <person name="Amann R."/>
            <person name="Jetten M.S.M."/>
            <person name="Mascher T."/>
            <person name="Medema M.H."/>
            <person name="Devos D.P."/>
            <person name="Kaster A.-K."/>
            <person name="Ovreas L."/>
            <person name="Rohde M."/>
            <person name="Galperin M.Y."/>
            <person name="Jogler C."/>
        </authorList>
    </citation>
    <scope>NUCLEOTIDE SEQUENCE [LARGE SCALE GENOMIC DNA]</scope>
    <source>
        <strain evidence="2 3">Pla52n</strain>
    </source>
</reference>
<proteinExistence type="predicted"/>
<keyword evidence="3" id="KW-1185">Reference proteome</keyword>
<evidence type="ECO:0000256" key="1">
    <source>
        <dbReference type="SAM" id="MobiDB-lite"/>
    </source>
</evidence>
<feature type="region of interest" description="Disordered" evidence="1">
    <location>
        <begin position="50"/>
        <end position="96"/>
    </location>
</feature>